<comment type="caution">
    <text evidence="1">The sequence shown here is derived from an EMBL/GenBank/DDBJ whole genome shotgun (WGS) entry which is preliminary data.</text>
</comment>
<dbReference type="EMBL" id="MNCJ02000317">
    <property type="protein sequence ID" value="KAF5818813.1"/>
    <property type="molecule type" value="Genomic_DNA"/>
</dbReference>
<keyword evidence="2" id="KW-1185">Reference proteome</keyword>
<dbReference type="Proteomes" id="UP000215914">
    <property type="component" value="Unassembled WGS sequence"/>
</dbReference>
<dbReference type="AlphaFoldDB" id="A0A9K3P1F6"/>
<proteinExistence type="predicted"/>
<reference evidence="1" key="2">
    <citation type="submission" date="2020-06" db="EMBL/GenBank/DDBJ databases">
        <title>Helianthus annuus Genome sequencing and assembly Release 2.</title>
        <authorList>
            <person name="Gouzy J."/>
            <person name="Langlade N."/>
            <person name="Munos S."/>
        </authorList>
    </citation>
    <scope>NUCLEOTIDE SEQUENCE</scope>
    <source>
        <tissue evidence="1">Leaves</tissue>
    </source>
</reference>
<dbReference type="Gramene" id="mRNA:HanXRQr2_Chr02g0070381">
    <property type="protein sequence ID" value="CDS:HanXRQr2_Chr02g0070381.1"/>
    <property type="gene ID" value="HanXRQr2_Chr02g0070381"/>
</dbReference>
<evidence type="ECO:0000313" key="1">
    <source>
        <dbReference type="EMBL" id="KAF5818813.1"/>
    </source>
</evidence>
<gene>
    <name evidence="1" type="ORF">HanXRQr2_Chr02g0070381</name>
</gene>
<protein>
    <submittedName>
        <fullName evidence="1">Uncharacterized protein</fullName>
    </submittedName>
</protein>
<evidence type="ECO:0000313" key="2">
    <source>
        <dbReference type="Proteomes" id="UP000215914"/>
    </source>
</evidence>
<name>A0A9K3P1F6_HELAN</name>
<reference evidence="1" key="1">
    <citation type="journal article" date="2017" name="Nature">
        <title>The sunflower genome provides insights into oil metabolism, flowering and Asterid evolution.</title>
        <authorList>
            <person name="Badouin H."/>
            <person name="Gouzy J."/>
            <person name="Grassa C.J."/>
            <person name="Murat F."/>
            <person name="Staton S.E."/>
            <person name="Cottret L."/>
            <person name="Lelandais-Briere C."/>
            <person name="Owens G.L."/>
            <person name="Carrere S."/>
            <person name="Mayjonade B."/>
            <person name="Legrand L."/>
            <person name="Gill N."/>
            <person name="Kane N.C."/>
            <person name="Bowers J.E."/>
            <person name="Hubner S."/>
            <person name="Bellec A."/>
            <person name="Berard A."/>
            <person name="Berges H."/>
            <person name="Blanchet N."/>
            <person name="Boniface M.C."/>
            <person name="Brunel D."/>
            <person name="Catrice O."/>
            <person name="Chaidir N."/>
            <person name="Claudel C."/>
            <person name="Donnadieu C."/>
            <person name="Faraut T."/>
            <person name="Fievet G."/>
            <person name="Helmstetter N."/>
            <person name="King M."/>
            <person name="Knapp S.J."/>
            <person name="Lai Z."/>
            <person name="Le Paslier M.C."/>
            <person name="Lippi Y."/>
            <person name="Lorenzon L."/>
            <person name="Mandel J.R."/>
            <person name="Marage G."/>
            <person name="Marchand G."/>
            <person name="Marquand E."/>
            <person name="Bret-Mestries E."/>
            <person name="Morien E."/>
            <person name="Nambeesan S."/>
            <person name="Nguyen T."/>
            <person name="Pegot-Espagnet P."/>
            <person name="Pouilly N."/>
            <person name="Raftis F."/>
            <person name="Sallet E."/>
            <person name="Schiex T."/>
            <person name="Thomas J."/>
            <person name="Vandecasteele C."/>
            <person name="Vares D."/>
            <person name="Vear F."/>
            <person name="Vautrin S."/>
            <person name="Crespi M."/>
            <person name="Mangin B."/>
            <person name="Burke J.M."/>
            <person name="Salse J."/>
            <person name="Munos S."/>
            <person name="Vincourt P."/>
            <person name="Rieseberg L.H."/>
            <person name="Langlade N.B."/>
        </authorList>
    </citation>
    <scope>NUCLEOTIDE SEQUENCE</scope>
    <source>
        <tissue evidence="1">Leaves</tissue>
    </source>
</reference>
<organism evidence="1 2">
    <name type="scientific">Helianthus annuus</name>
    <name type="common">Common sunflower</name>
    <dbReference type="NCBI Taxonomy" id="4232"/>
    <lineage>
        <taxon>Eukaryota</taxon>
        <taxon>Viridiplantae</taxon>
        <taxon>Streptophyta</taxon>
        <taxon>Embryophyta</taxon>
        <taxon>Tracheophyta</taxon>
        <taxon>Spermatophyta</taxon>
        <taxon>Magnoliopsida</taxon>
        <taxon>eudicotyledons</taxon>
        <taxon>Gunneridae</taxon>
        <taxon>Pentapetalae</taxon>
        <taxon>asterids</taxon>
        <taxon>campanulids</taxon>
        <taxon>Asterales</taxon>
        <taxon>Asteraceae</taxon>
        <taxon>Asteroideae</taxon>
        <taxon>Heliantheae alliance</taxon>
        <taxon>Heliantheae</taxon>
        <taxon>Helianthus</taxon>
    </lineage>
</organism>
<accession>A0A9K3P1F6</accession>
<sequence length="143" mass="17119">MNKNSGWKDESYKPQFPIYQQIKFTLDPATNMVRYKLVYQRAKVMDKILLMPMKQNFLEDMALWCYDSDTHEAVIVFSGDHENFRMLDPMWIVNMSAADINKLYRHDIFYEDKDAHQALRFQRVACFCYYRGIHAGSSWSEQH</sequence>